<keyword evidence="1" id="KW-1133">Transmembrane helix</keyword>
<accession>A0A2X1LS84</accession>
<reference evidence="2 3" key="1">
    <citation type="submission" date="2018-06" db="EMBL/GenBank/DDBJ databases">
        <authorList>
            <consortium name="Pathogen Informatics"/>
            <person name="Doyle S."/>
        </authorList>
    </citation>
    <scope>NUCLEOTIDE SEQUENCE [LARGE SCALE GENOMIC DNA]</scope>
    <source>
        <strain evidence="2 3">NCTC11126</strain>
    </source>
</reference>
<gene>
    <name evidence="2" type="primary">ybl110</name>
    <name evidence="2" type="ORF">NCTC11126_06062</name>
</gene>
<name>A0A2X1LS84_ECOLX</name>
<dbReference type="Proteomes" id="UP000250561">
    <property type="component" value="Unassembled WGS sequence"/>
</dbReference>
<dbReference type="AlphaFoldDB" id="A0A2X1LS84"/>
<keyword evidence="1" id="KW-0812">Transmembrane</keyword>
<evidence type="ECO:0000313" key="3">
    <source>
        <dbReference type="Proteomes" id="UP000250561"/>
    </source>
</evidence>
<feature type="transmembrane region" description="Helical" evidence="1">
    <location>
        <begin position="45"/>
        <end position="64"/>
    </location>
</feature>
<organism evidence="2 3">
    <name type="scientific">Escherichia coli</name>
    <dbReference type="NCBI Taxonomy" id="562"/>
    <lineage>
        <taxon>Bacteria</taxon>
        <taxon>Pseudomonadati</taxon>
        <taxon>Pseudomonadota</taxon>
        <taxon>Gammaproteobacteria</taxon>
        <taxon>Enterobacterales</taxon>
        <taxon>Enterobacteriaceae</taxon>
        <taxon>Escherichia</taxon>
    </lineage>
</organism>
<evidence type="ECO:0000256" key="1">
    <source>
        <dbReference type="SAM" id="Phobius"/>
    </source>
</evidence>
<proteinExistence type="predicted"/>
<dbReference type="EMBL" id="UARS01000021">
    <property type="protein sequence ID" value="SPW58361.1"/>
    <property type="molecule type" value="Genomic_DNA"/>
</dbReference>
<keyword evidence="1" id="KW-0472">Membrane</keyword>
<sequence>MQTRAVGAEVQTVSATGGAVRQALANNLQPFAIFFQINAGEVRGFRTFVAVDLFVIFFGAPIIIS</sequence>
<evidence type="ECO:0000313" key="2">
    <source>
        <dbReference type="EMBL" id="SPW58361.1"/>
    </source>
</evidence>
<protein>
    <submittedName>
        <fullName evidence="2">Ybl110</fullName>
    </submittedName>
</protein>